<name>A0ABX7NU82_9BACT</name>
<organism evidence="1 2">
    <name type="scientific">Pyxidicoccus parkwayensis</name>
    <dbReference type="NCBI Taxonomy" id="2813578"/>
    <lineage>
        <taxon>Bacteria</taxon>
        <taxon>Pseudomonadati</taxon>
        <taxon>Myxococcota</taxon>
        <taxon>Myxococcia</taxon>
        <taxon>Myxococcales</taxon>
        <taxon>Cystobacterineae</taxon>
        <taxon>Myxococcaceae</taxon>
        <taxon>Pyxidicoccus</taxon>
    </lineage>
</organism>
<sequence length="46" mass="4748">MPAASLETFERGYLPSTFATASTISCSVGNASVSFRMTTLPSTATS</sequence>
<reference evidence="1 2" key="1">
    <citation type="submission" date="2021-02" db="EMBL/GenBank/DDBJ databases">
        <title>De Novo genome assembly of isolated myxobacteria.</title>
        <authorList>
            <person name="Stevens D.C."/>
        </authorList>
    </citation>
    <scope>NUCLEOTIDE SEQUENCE [LARGE SCALE GENOMIC DNA]</scope>
    <source>
        <strain evidence="2">SCPEA02</strain>
    </source>
</reference>
<gene>
    <name evidence="1" type="ORF">JY651_46225</name>
</gene>
<dbReference type="Proteomes" id="UP000662747">
    <property type="component" value="Chromosome"/>
</dbReference>
<evidence type="ECO:0000313" key="2">
    <source>
        <dbReference type="Proteomes" id="UP000662747"/>
    </source>
</evidence>
<accession>A0ABX7NU82</accession>
<dbReference type="EMBL" id="CP071090">
    <property type="protein sequence ID" value="QSQ22439.1"/>
    <property type="molecule type" value="Genomic_DNA"/>
</dbReference>
<proteinExistence type="predicted"/>
<protein>
    <submittedName>
        <fullName evidence="1">Uncharacterized protein</fullName>
    </submittedName>
</protein>
<evidence type="ECO:0000313" key="1">
    <source>
        <dbReference type="EMBL" id="QSQ22439.1"/>
    </source>
</evidence>
<keyword evidence="2" id="KW-1185">Reference proteome</keyword>